<keyword evidence="3" id="KW-1185">Reference proteome</keyword>
<feature type="compositionally biased region" description="Basic and acidic residues" evidence="1">
    <location>
        <begin position="84"/>
        <end position="94"/>
    </location>
</feature>
<reference evidence="2" key="1">
    <citation type="journal article" date="2020" name="G3 (Bethesda)">
        <title>High-Quality Assemblies for Three Invasive Social Wasps from the &lt;i&gt;Vespula&lt;/i&gt; Genus.</title>
        <authorList>
            <person name="Harrop T.W.R."/>
            <person name="Guhlin J."/>
            <person name="McLaughlin G.M."/>
            <person name="Permina E."/>
            <person name="Stockwell P."/>
            <person name="Gilligan J."/>
            <person name="Le Lec M.F."/>
            <person name="Gruber M.A.M."/>
            <person name="Quinn O."/>
            <person name="Lovegrove M."/>
            <person name="Duncan E.J."/>
            <person name="Remnant E.J."/>
            <person name="Van Eeckhoven J."/>
            <person name="Graham B."/>
            <person name="Knapp R.A."/>
            <person name="Langford K.W."/>
            <person name="Kronenberg Z."/>
            <person name="Press M.O."/>
            <person name="Eacker S.M."/>
            <person name="Wilson-Rankin E.E."/>
            <person name="Purcell J."/>
            <person name="Lester P.J."/>
            <person name="Dearden P.K."/>
        </authorList>
    </citation>
    <scope>NUCLEOTIDE SEQUENCE</scope>
    <source>
        <strain evidence="2">Volc-1</strain>
    </source>
</reference>
<comment type="caution">
    <text evidence="2">The sequence shown here is derived from an EMBL/GenBank/DDBJ whole genome shotgun (WGS) entry which is preliminary data.</text>
</comment>
<name>A0A834P7Q8_VESPE</name>
<feature type="region of interest" description="Disordered" evidence="1">
    <location>
        <begin position="1"/>
        <end position="71"/>
    </location>
</feature>
<evidence type="ECO:0000313" key="3">
    <source>
        <dbReference type="Proteomes" id="UP000600918"/>
    </source>
</evidence>
<dbReference type="EMBL" id="JACSDY010000003">
    <property type="protein sequence ID" value="KAF7431835.1"/>
    <property type="molecule type" value="Genomic_DNA"/>
</dbReference>
<organism evidence="2 3">
    <name type="scientific">Vespula pensylvanica</name>
    <name type="common">Western yellow jacket</name>
    <name type="synonym">Wasp</name>
    <dbReference type="NCBI Taxonomy" id="30213"/>
    <lineage>
        <taxon>Eukaryota</taxon>
        <taxon>Metazoa</taxon>
        <taxon>Ecdysozoa</taxon>
        <taxon>Arthropoda</taxon>
        <taxon>Hexapoda</taxon>
        <taxon>Insecta</taxon>
        <taxon>Pterygota</taxon>
        <taxon>Neoptera</taxon>
        <taxon>Endopterygota</taxon>
        <taxon>Hymenoptera</taxon>
        <taxon>Apocrita</taxon>
        <taxon>Aculeata</taxon>
        <taxon>Vespoidea</taxon>
        <taxon>Vespidae</taxon>
        <taxon>Vespinae</taxon>
        <taxon>Vespula</taxon>
    </lineage>
</organism>
<gene>
    <name evidence="2" type="ORF">H0235_004759</name>
</gene>
<evidence type="ECO:0000256" key="1">
    <source>
        <dbReference type="SAM" id="MobiDB-lite"/>
    </source>
</evidence>
<evidence type="ECO:0000313" key="2">
    <source>
        <dbReference type="EMBL" id="KAF7431835.1"/>
    </source>
</evidence>
<proteinExistence type="predicted"/>
<feature type="region of interest" description="Disordered" evidence="1">
    <location>
        <begin position="84"/>
        <end position="119"/>
    </location>
</feature>
<dbReference type="AlphaFoldDB" id="A0A834P7Q8"/>
<dbReference type="Proteomes" id="UP000600918">
    <property type="component" value="Unassembled WGS sequence"/>
</dbReference>
<accession>A0A834P7Q8</accession>
<sequence>MHERRGTEECGVDVVGAPRTGNRTFRSGNAFEAERVPSAKRTQSDTLSPLRPVFEGKADVSKPPPPPSSLSAIREGYNTLREWKTPSIETDKSGNRQGKWSHGLFGETNENDEMQRYTS</sequence>
<protein>
    <submittedName>
        <fullName evidence="2">Uncharacterized protein</fullName>
    </submittedName>
</protein>